<organism evidence="17 18">
    <name type="scientific">Chrysodeixis includens</name>
    <name type="common">Soybean looper</name>
    <name type="synonym">Pseudoplusia includens</name>
    <dbReference type="NCBI Taxonomy" id="689277"/>
    <lineage>
        <taxon>Eukaryota</taxon>
        <taxon>Metazoa</taxon>
        <taxon>Ecdysozoa</taxon>
        <taxon>Arthropoda</taxon>
        <taxon>Hexapoda</taxon>
        <taxon>Insecta</taxon>
        <taxon>Pterygota</taxon>
        <taxon>Neoptera</taxon>
        <taxon>Endopterygota</taxon>
        <taxon>Lepidoptera</taxon>
        <taxon>Glossata</taxon>
        <taxon>Ditrysia</taxon>
        <taxon>Noctuoidea</taxon>
        <taxon>Noctuidae</taxon>
        <taxon>Plusiinae</taxon>
        <taxon>Chrysodeixis</taxon>
    </lineage>
</organism>
<dbReference type="InterPro" id="IPR001128">
    <property type="entry name" value="Cyt_P450"/>
</dbReference>
<evidence type="ECO:0000256" key="15">
    <source>
        <dbReference type="RuleBase" id="RU000461"/>
    </source>
</evidence>
<evidence type="ECO:0000313" key="18">
    <source>
        <dbReference type="Proteomes" id="UP001154114"/>
    </source>
</evidence>
<dbReference type="GO" id="GO:0016705">
    <property type="term" value="F:oxidoreductase activity, acting on paired donors, with incorporation or reduction of molecular oxygen"/>
    <property type="evidence" value="ECO:0007669"/>
    <property type="project" value="InterPro"/>
</dbReference>
<evidence type="ECO:0000256" key="1">
    <source>
        <dbReference type="ARBA" id="ARBA00001971"/>
    </source>
</evidence>
<gene>
    <name evidence="17" type="ORF">CINC_LOCUS7840</name>
</gene>
<dbReference type="Pfam" id="PF00067">
    <property type="entry name" value="p450"/>
    <property type="match status" value="1"/>
</dbReference>
<evidence type="ECO:0000256" key="9">
    <source>
        <dbReference type="ARBA" id="ARBA00022848"/>
    </source>
</evidence>
<dbReference type="OrthoDB" id="1372046at2759"/>
<keyword evidence="6 14" id="KW-0349">Heme</keyword>
<evidence type="ECO:0000256" key="8">
    <source>
        <dbReference type="ARBA" id="ARBA00022824"/>
    </source>
</evidence>
<dbReference type="EMBL" id="LR824027">
    <property type="protein sequence ID" value="CAH0597759.1"/>
    <property type="molecule type" value="Genomic_DNA"/>
</dbReference>
<reference evidence="17" key="1">
    <citation type="submission" date="2021-12" db="EMBL/GenBank/DDBJ databases">
        <authorList>
            <person name="King R."/>
        </authorList>
    </citation>
    <scope>NUCLEOTIDE SEQUENCE</scope>
</reference>
<evidence type="ECO:0000256" key="13">
    <source>
        <dbReference type="ARBA" id="ARBA00023136"/>
    </source>
</evidence>
<accession>A0A9P0FU79</accession>
<dbReference type="InterPro" id="IPR002401">
    <property type="entry name" value="Cyt_P450_E_grp-I"/>
</dbReference>
<evidence type="ECO:0000313" key="17">
    <source>
        <dbReference type="EMBL" id="CAH0597759.1"/>
    </source>
</evidence>
<dbReference type="PRINTS" id="PR00463">
    <property type="entry name" value="EP450I"/>
</dbReference>
<dbReference type="InterPro" id="IPR050196">
    <property type="entry name" value="Cytochrome_P450_Monoox"/>
</dbReference>
<keyword evidence="11 14" id="KW-0408">Iron</keyword>
<evidence type="ECO:0000256" key="11">
    <source>
        <dbReference type="ARBA" id="ARBA00023004"/>
    </source>
</evidence>
<proteinExistence type="inferred from homology"/>
<keyword evidence="13" id="KW-0472">Membrane</keyword>
<evidence type="ECO:0000256" key="4">
    <source>
        <dbReference type="ARBA" id="ARBA00004406"/>
    </source>
</evidence>
<evidence type="ECO:0000256" key="5">
    <source>
        <dbReference type="ARBA" id="ARBA00010617"/>
    </source>
</evidence>
<dbReference type="InterPro" id="IPR017972">
    <property type="entry name" value="Cyt_P450_CS"/>
</dbReference>
<evidence type="ECO:0000256" key="2">
    <source>
        <dbReference type="ARBA" id="ARBA00003690"/>
    </source>
</evidence>
<evidence type="ECO:0000256" key="6">
    <source>
        <dbReference type="ARBA" id="ARBA00022617"/>
    </source>
</evidence>
<keyword evidence="16" id="KW-0732">Signal</keyword>
<dbReference type="GO" id="GO:0005506">
    <property type="term" value="F:iron ion binding"/>
    <property type="evidence" value="ECO:0007669"/>
    <property type="project" value="InterPro"/>
</dbReference>
<dbReference type="Gene3D" id="1.10.630.10">
    <property type="entry name" value="Cytochrome P450"/>
    <property type="match status" value="1"/>
</dbReference>
<comment type="similarity">
    <text evidence="5 15">Belongs to the cytochrome P450 family.</text>
</comment>
<feature type="signal peptide" evidence="16">
    <location>
        <begin position="1"/>
        <end position="16"/>
    </location>
</feature>
<evidence type="ECO:0000256" key="7">
    <source>
        <dbReference type="ARBA" id="ARBA00022723"/>
    </source>
</evidence>
<dbReference type="AlphaFoldDB" id="A0A9P0FU79"/>
<comment type="function">
    <text evidence="2">May be involved in the metabolism of insect hormones and in the breakdown of synthetic insecticides.</text>
</comment>
<keyword evidence="10 15" id="KW-0560">Oxidoreductase</keyword>
<keyword evidence="12 15" id="KW-0503">Monooxygenase</keyword>
<sequence length="480" mass="55647">MFLLLVVIILVLVCLGGRMRSVKDLPSYPGWLPVIGHLHLLLGYEEKKLWTVFKQICDEATRRGGVMAFYLGPSALTFVSDPEDVQLVSRYCQEKHYMYDMAKPWLGNGLLTADTATWKITRKVMNLAFTPQMLNGFMSVFNSQAQRLTTQFEDNPERTFVPHTMLTINNLETICLTSIAFDPQKHKELFERYRVAISNIFALLVQRFLRFWLQSPFIYKFSKLKTQTDMVIKDLHNLSNTVIQKRKAIIESKEHLVKEDQFRPLMDIILELSKEKGLSDRQVREEMDTIIFGGHDTTANTLTFALMLLGSDLEKQEKVYQEIIEVMGHSDRDVEKEDLLKLVYLEKVIKETLRLYPIAPAFPRVSTSELKIKTYTFPAGSTFVVDAFNLHRHSVWGPDAEEFKPERWEKLDSWPKEYMPFGVGRRTCIGKMYAMMSMKISLAHLLRRFKVTSDISKLTLKMDSLLRPESGHVITLELRK</sequence>
<comment type="cofactor">
    <cofactor evidence="1 14">
        <name>heme</name>
        <dbReference type="ChEBI" id="CHEBI:30413"/>
    </cofactor>
</comment>
<keyword evidence="18" id="KW-1185">Reference proteome</keyword>
<dbReference type="GO" id="GO:0020037">
    <property type="term" value="F:heme binding"/>
    <property type="evidence" value="ECO:0007669"/>
    <property type="project" value="InterPro"/>
</dbReference>
<feature type="chain" id="PRO_5040224923" description="Cytochrome P450" evidence="16">
    <location>
        <begin position="17"/>
        <end position="480"/>
    </location>
</feature>
<evidence type="ECO:0000256" key="16">
    <source>
        <dbReference type="SAM" id="SignalP"/>
    </source>
</evidence>
<evidence type="ECO:0000256" key="10">
    <source>
        <dbReference type="ARBA" id="ARBA00023002"/>
    </source>
</evidence>
<dbReference type="GO" id="GO:0005789">
    <property type="term" value="C:endoplasmic reticulum membrane"/>
    <property type="evidence" value="ECO:0007669"/>
    <property type="project" value="UniProtKB-SubCell"/>
</dbReference>
<evidence type="ECO:0000256" key="14">
    <source>
        <dbReference type="PIRSR" id="PIRSR602401-1"/>
    </source>
</evidence>
<dbReference type="PANTHER" id="PTHR24291:SF189">
    <property type="entry name" value="CYTOCHROME P450 4C3-RELATED"/>
    <property type="match status" value="1"/>
</dbReference>
<name>A0A9P0FU79_CHRIL</name>
<keyword evidence="9" id="KW-0492">Microsome</keyword>
<dbReference type="SUPFAM" id="SSF48264">
    <property type="entry name" value="Cytochrome P450"/>
    <property type="match status" value="1"/>
</dbReference>
<evidence type="ECO:0008006" key="19">
    <source>
        <dbReference type="Google" id="ProtNLM"/>
    </source>
</evidence>
<dbReference type="Proteomes" id="UP001154114">
    <property type="component" value="Chromosome 24"/>
</dbReference>
<dbReference type="GO" id="GO:0004497">
    <property type="term" value="F:monooxygenase activity"/>
    <property type="evidence" value="ECO:0007669"/>
    <property type="project" value="UniProtKB-KW"/>
</dbReference>
<dbReference type="PROSITE" id="PS00086">
    <property type="entry name" value="CYTOCHROME_P450"/>
    <property type="match status" value="1"/>
</dbReference>
<keyword evidence="8" id="KW-0256">Endoplasmic reticulum</keyword>
<dbReference type="PANTHER" id="PTHR24291">
    <property type="entry name" value="CYTOCHROME P450 FAMILY 4"/>
    <property type="match status" value="1"/>
</dbReference>
<comment type="subcellular location">
    <subcellularLocation>
        <location evidence="4">Endoplasmic reticulum membrane</location>
        <topology evidence="4">Peripheral membrane protein</topology>
    </subcellularLocation>
    <subcellularLocation>
        <location evidence="3">Microsome membrane</location>
        <topology evidence="3">Peripheral membrane protein</topology>
    </subcellularLocation>
</comment>
<dbReference type="PRINTS" id="PR00385">
    <property type="entry name" value="P450"/>
</dbReference>
<evidence type="ECO:0000256" key="3">
    <source>
        <dbReference type="ARBA" id="ARBA00004174"/>
    </source>
</evidence>
<feature type="binding site" description="axial binding residue" evidence="14">
    <location>
        <position position="428"/>
    </location>
    <ligand>
        <name>heme</name>
        <dbReference type="ChEBI" id="CHEBI:30413"/>
    </ligand>
    <ligandPart>
        <name>Fe</name>
        <dbReference type="ChEBI" id="CHEBI:18248"/>
    </ligandPart>
</feature>
<evidence type="ECO:0000256" key="12">
    <source>
        <dbReference type="ARBA" id="ARBA00023033"/>
    </source>
</evidence>
<keyword evidence="7 14" id="KW-0479">Metal-binding</keyword>
<protein>
    <recommendedName>
        <fullName evidence="19">Cytochrome P450</fullName>
    </recommendedName>
</protein>
<dbReference type="InterPro" id="IPR036396">
    <property type="entry name" value="Cyt_P450_sf"/>
</dbReference>